<feature type="region of interest" description="Disordered" evidence="3">
    <location>
        <begin position="185"/>
        <end position="226"/>
    </location>
</feature>
<dbReference type="FunCoup" id="A0A1I9LSN7">
    <property type="interactions" value="468"/>
</dbReference>
<feature type="repeat" description="RCC1" evidence="2">
    <location>
        <begin position="394"/>
        <end position="447"/>
    </location>
</feature>
<evidence type="ECO:0000313" key="5">
    <source>
        <dbReference type="Araport" id="AT3G53830"/>
    </source>
</evidence>
<gene>
    <name evidence="5 6" type="ordered locus">At3g53830</name>
</gene>
<dbReference type="ProteomicsDB" id="219794"/>
<dbReference type="InParanoid" id="A0A1I9LSN7"/>
<keyword evidence="7" id="KW-1185">Reference proteome</keyword>
<evidence type="ECO:0000256" key="3">
    <source>
        <dbReference type="SAM" id="MobiDB-lite"/>
    </source>
</evidence>
<feature type="repeat" description="RCC1" evidence="2">
    <location>
        <begin position="342"/>
        <end position="393"/>
    </location>
</feature>
<keyword evidence="1" id="KW-0677">Repeat</keyword>
<protein>
    <submittedName>
        <fullName evidence="6">Regulator of chromosome condensation (RCC1) family protein</fullName>
    </submittedName>
</protein>
<dbReference type="Proteomes" id="UP000006548">
    <property type="component" value="Chromosome 3"/>
</dbReference>
<evidence type="ECO:0007829" key="8">
    <source>
        <dbReference type="PeptideAtlas" id="A0A1I9LSN7"/>
    </source>
</evidence>
<dbReference type="GeneID" id="824550"/>
<dbReference type="PROSITE" id="PS00626">
    <property type="entry name" value="RCC1_2"/>
    <property type="match status" value="4"/>
</dbReference>
<feature type="repeat" description="RCC1" evidence="2">
    <location>
        <begin position="261"/>
        <end position="341"/>
    </location>
</feature>
<dbReference type="Araport" id="AT3G53830"/>
<evidence type="ECO:0000259" key="4">
    <source>
        <dbReference type="Pfam" id="PF25390"/>
    </source>
</evidence>
<dbReference type="InterPro" id="IPR058923">
    <property type="entry name" value="RCC1-like_dom"/>
</dbReference>
<dbReference type="InterPro" id="IPR000408">
    <property type="entry name" value="Reg_chr_condens"/>
</dbReference>
<dbReference type="InterPro" id="IPR009091">
    <property type="entry name" value="RCC1/BLIP-II"/>
</dbReference>
<reference evidence="7" key="2">
    <citation type="journal article" date="2017" name="Plant J.">
        <title>Araport11: a complete reannotation of the Arabidopsis thaliana reference genome.</title>
        <authorList>
            <person name="Cheng C.Y."/>
            <person name="Krishnakumar V."/>
            <person name="Chan A.P."/>
            <person name="Thibaud-Nissen F."/>
            <person name="Schobel S."/>
            <person name="Town C.D."/>
        </authorList>
    </citation>
    <scope>GENOME REANNOTATION</scope>
    <source>
        <strain evidence="7">cv. Columbia</strain>
    </source>
</reference>
<feature type="domain" description="RCC1-like" evidence="4">
    <location>
        <begin position="227"/>
        <end position="493"/>
    </location>
</feature>
<accession>A0A1I9LSN7</accession>
<name>A0A1I9LSN7_ARATH</name>
<dbReference type="PRINTS" id="PR00633">
    <property type="entry name" value="RCCNDNSATION"/>
</dbReference>
<evidence type="ECO:0000313" key="6">
    <source>
        <dbReference type="EMBL" id="ANM65595.1"/>
    </source>
</evidence>
<evidence type="ECO:0000256" key="2">
    <source>
        <dbReference type="PROSITE-ProRule" id="PRU00235"/>
    </source>
</evidence>
<dbReference type="SUPFAM" id="SSF50985">
    <property type="entry name" value="RCC1/BLIP-II"/>
    <property type="match status" value="1"/>
</dbReference>
<dbReference type="AlphaFoldDB" id="A0A1I9LSN7"/>
<feature type="repeat" description="RCC1" evidence="2">
    <location>
        <begin position="448"/>
        <end position="498"/>
    </location>
</feature>
<dbReference type="RefSeq" id="NP_001327553.1">
    <property type="nucleotide sequence ID" value="NM_001339638.1"/>
</dbReference>
<organism evidence="6 7">
    <name type="scientific">Arabidopsis thaliana</name>
    <name type="common">Mouse-ear cress</name>
    <dbReference type="NCBI Taxonomy" id="3702"/>
    <lineage>
        <taxon>Eukaryota</taxon>
        <taxon>Viridiplantae</taxon>
        <taxon>Streptophyta</taxon>
        <taxon>Embryophyta</taxon>
        <taxon>Tracheophyta</taxon>
        <taxon>Spermatophyta</taxon>
        <taxon>Magnoliopsida</taxon>
        <taxon>eudicotyledons</taxon>
        <taxon>Gunneridae</taxon>
        <taxon>Pentapetalae</taxon>
        <taxon>rosids</taxon>
        <taxon>malvids</taxon>
        <taxon>Brassicales</taxon>
        <taxon>Brassicaceae</taxon>
        <taxon>Camelineae</taxon>
        <taxon>Arabidopsis</taxon>
    </lineage>
</organism>
<dbReference type="PANTHER" id="PTHR22870:SF413">
    <property type="entry name" value="REGULATOR OF CHROMOSOME CONDENSATION (RCC1) FAMILY PROTEIN"/>
    <property type="match status" value="1"/>
</dbReference>
<dbReference type="Gene3D" id="2.130.10.30">
    <property type="entry name" value="Regulator of chromosome condensation 1/beta-lactamase-inhibitor protein II"/>
    <property type="match status" value="4"/>
</dbReference>
<dbReference type="ExpressionAtlas" id="A0A1I9LSN7">
    <property type="expression patterns" value="baseline and differential"/>
</dbReference>
<dbReference type="EMBL" id="CP002686">
    <property type="protein sequence ID" value="ANM65595.1"/>
    <property type="molecule type" value="Genomic_DNA"/>
</dbReference>
<dbReference type="SMR" id="A0A1I9LSN7"/>
<dbReference type="InterPro" id="IPR051210">
    <property type="entry name" value="Ub_ligase/GEF_domain"/>
</dbReference>
<dbReference type="PROSITE" id="PS50012">
    <property type="entry name" value="RCC1_3"/>
    <property type="match status" value="5"/>
</dbReference>
<keyword evidence="8 9" id="KW-1267">Proteomics identification</keyword>
<dbReference type="TAIR" id="AT3G53830"/>
<dbReference type="STRING" id="3702.A0A1I9LSN7"/>
<evidence type="ECO:0000256" key="1">
    <source>
        <dbReference type="ARBA" id="ARBA00022737"/>
    </source>
</evidence>
<evidence type="ECO:0007829" key="9">
    <source>
        <dbReference type="ProteomicsDB" id="A0A1I9LSN7"/>
    </source>
</evidence>
<feature type="repeat" description="RCC1" evidence="2">
    <location>
        <begin position="71"/>
        <end position="123"/>
    </location>
</feature>
<dbReference type="OrthoDB" id="5370059at2759"/>
<evidence type="ECO:0000313" key="7">
    <source>
        <dbReference type="Proteomes" id="UP000006548"/>
    </source>
</evidence>
<dbReference type="PANTHER" id="PTHR22870">
    <property type="entry name" value="REGULATOR OF CHROMOSOME CONDENSATION"/>
    <property type="match status" value="1"/>
</dbReference>
<proteinExistence type="evidence at protein level"/>
<dbReference type="Pfam" id="PF25390">
    <property type="entry name" value="WD40_RLD"/>
    <property type="match status" value="1"/>
</dbReference>
<reference evidence="6 7" key="1">
    <citation type="journal article" date="2000" name="Nature">
        <title>Sequence and analysis of chromosome 3 of the plant Arabidopsis thaliana.</title>
        <authorList>
            <consortium name="European Union Chromosome 3 Arabidopsis Sequencing Consortium"/>
            <consortium name="Institute for Genomic Research"/>
            <consortium name="Kazusa DNA Research Institute"/>
            <person name="Salanoubat M."/>
            <person name="Lemcke K."/>
            <person name="Rieger M."/>
            <person name="Ansorge W."/>
            <person name="Unseld M."/>
            <person name="Fartmann B."/>
            <person name="Valle G."/>
            <person name="Blocker H."/>
            <person name="Perez-Alonso M."/>
            <person name="Obermaier B."/>
            <person name="Delseny M."/>
            <person name="Boutry M."/>
            <person name="Grivell L.A."/>
            <person name="Mache R."/>
            <person name="Puigdomenech P."/>
            <person name="De Simone V."/>
            <person name="Choisne N."/>
            <person name="Artiguenave F."/>
            <person name="Robert C."/>
            <person name="Brottier P."/>
            <person name="Wincker P."/>
            <person name="Cattolico L."/>
            <person name="Weissenbach J."/>
            <person name="Saurin W."/>
            <person name="Quetier F."/>
            <person name="Schafer M."/>
            <person name="Muller-Auer S."/>
            <person name="Gabel C."/>
            <person name="Fuchs M."/>
            <person name="Benes V."/>
            <person name="Wurmbach E."/>
            <person name="Drzonek H."/>
            <person name="Erfle H."/>
            <person name="Jordan N."/>
            <person name="Bangert S."/>
            <person name="Wiedelmann R."/>
            <person name="Kranz H."/>
            <person name="Voss H."/>
            <person name="Holland R."/>
            <person name="Brandt P."/>
            <person name="Nyakatura G."/>
            <person name="Vezzi A."/>
            <person name="D'Angelo M."/>
            <person name="Pallavicini A."/>
            <person name="Toppo S."/>
            <person name="Simionati B."/>
            <person name="Conrad A."/>
            <person name="Hornischer K."/>
            <person name="Kauer G."/>
            <person name="Lohnert T.H."/>
            <person name="Nordsiek G."/>
            <person name="Reichelt J."/>
            <person name="Scharfe M."/>
            <person name="Schon O."/>
            <person name="Bargues M."/>
            <person name="Terol J."/>
            <person name="Climent J."/>
            <person name="Navarro P."/>
            <person name="Collado C."/>
            <person name="Perez-Perez A."/>
            <person name="Ottenwalder B."/>
            <person name="Duchemin D."/>
            <person name="Cooke R."/>
            <person name="Laudie M."/>
            <person name="Berger-Llauro C."/>
            <person name="Purnelle B."/>
            <person name="Masuy D."/>
            <person name="de Haan M."/>
            <person name="Maarse A.C."/>
            <person name="Alcaraz J.P."/>
            <person name="Cottet A."/>
            <person name="Casacuberta E."/>
            <person name="Monfort A."/>
            <person name="Argiriou A."/>
            <person name="flores M."/>
            <person name="Liguori R."/>
            <person name="Vitale D."/>
            <person name="Mannhaupt G."/>
            <person name="Haase D."/>
            <person name="Schoof H."/>
            <person name="Rudd S."/>
            <person name="Zaccaria P."/>
            <person name="Mewes H.W."/>
            <person name="Mayer K.F."/>
            <person name="Kaul S."/>
            <person name="Town C.D."/>
            <person name="Koo H.L."/>
            <person name="Tallon L.J."/>
            <person name="Jenkins J."/>
            <person name="Rooney T."/>
            <person name="Rizzo M."/>
            <person name="Walts A."/>
            <person name="Utterback T."/>
            <person name="Fujii C.Y."/>
            <person name="Shea T.P."/>
            <person name="Creasy T.H."/>
            <person name="Haas B."/>
            <person name="Maiti R."/>
            <person name="Wu D."/>
            <person name="Peterson J."/>
            <person name="Van Aken S."/>
            <person name="Pai G."/>
            <person name="Militscher J."/>
            <person name="Sellers P."/>
            <person name="Gill J.E."/>
            <person name="Feldblyum T.V."/>
            <person name="Preuss D."/>
            <person name="Lin X."/>
            <person name="Nierman W.C."/>
            <person name="Salzberg S.L."/>
            <person name="White O."/>
            <person name="Venter J.C."/>
            <person name="Fraser C.M."/>
            <person name="Kaneko T."/>
            <person name="Nakamura Y."/>
            <person name="Sato S."/>
            <person name="Kato T."/>
            <person name="Asamizu E."/>
            <person name="Sasamoto S."/>
            <person name="Kimura T."/>
            <person name="Idesawa K."/>
            <person name="Kawashima K."/>
            <person name="Kishida Y."/>
            <person name="Kiyokawa C."/>
            <person name="Kohara M."/>
            <person name="Matsumoto M."/>
            <person name="Matsuno A."/>
            <person name="Muraki A."/>
            <person name="Nakayama S."/>
            <person name="Nakazaki N."/>
            <person name="Shinpo S."/>
            <person name="Takeuchi C."/>
            <person name="Wada T."/>
            <person name="Watanabe A."/>
            <person name="Yamada M."/>
            <person name="Yasuda M."/>
            <person name="Tabata S."/>
        </authorList>
    </citation>
    <scope>NUCLEOTIDE SEQUENCE [LARGE SCALE GENOMIC DNA]</scope>
    <source>
        <strain evidence="7">cv. Columbia</strain>
    </source>
</reference>
<feature type="compositionally biased region" description="Polar residues" evidence="3">
    <location>
        <begin position="185"/>
        <end position="200"/>
    </location>
</feature>
<sequence>MNGNIVGKVPIGECKATVVYMSGYLPGAASEKSPILSPVPVRLSAAVHGGDSWKDVCGGGCGFAMAISEKGKLITWGSTDDEGQSYVASGKHGETPEPFPLPTEAPVVQASSGWAHCAVVTETGEAFTWGWKECIPSKDPVGKQQSGSSEQGDIGWDIFGCSVVIFLLLMDMVTFSIVIVSPASQGSNAASGTTLQNENQKVGEESVKRRRVSTAKDETEGHTSGGDFFATTPSLVSVGLGVRITSVATGGRHTLALSDLGQIWGWGYGGEGQLGLGSRIKMVSSPHLIPCLESIGSGKERSFILHQGGTTTTSAQASREPGQYIKAISCGGRHSAAITDAGGLITFGWGLYGQCGHGNTNDQLRPMAVSEVKSVRMESVAAGLWHTICISSDGKVYAFGGNQFGQLGTGTDHAEILPRLLDGQNLEGKHAKAVSCGARHSAVLAEDGQLLCWGWNKYGQLGLGDTNDRNIPTQVQLDGCRLRKVACGWWHTLLLGDSPT</sequence>